<dbReference type="AlphaFoldDB" id="A0AAN0VGW4"/>
<reference evidence="2" key="1">
    <citation type="submission" date="2012-06" db="EMBL/GenBank/DDBJ databases">
        <title>Genome analysis of multiple Granulibacter bethesdensis isolates demonstrates substantial genome diversity.</title>
        <authorList>
            <person name="Greenberg D.E."/>
            <person name="Porcella S.F."/>
            <person name="Zarember K."/>
            <person name="Zelazny A.M."/>
            <person name="Bruno D."/>
            <person name="Martens C."/>
            <person name="Barbian K.D."/>
            <person name="Jaske E."/>
            <person name="Holland S.M."/>
        </authorList>
    </citation>
    <scope>NUCLEOTIDE SEQUENCE [LARGE SCALE GENOMIC DNA]</scope>
    <source>
        <strain evidence="2">CGDNIH3</strain>
    </source>
</reference>
<evidence type="ECO:0000313" key="1">
    <source>
        <dbReference type="EMBL" id="AHJ63945.1"/>
    </source>
</evidence>
<dbReference type="KEGG" id="gbc:GbCGDNIH3_2054"/>
<protein>
    <submittedName>
        <fullName evidence="1">Uncharacterized protein</fullName>
    </submittedName>
</protein>
<evidence type="ECO:0000313" key="2">
    <source>
        <dbReference type="Proteomes" id="UP000019438"/>
    </source>
</evidence>
<sequence length="61" mass="6716">MAGAFLSFYAVVSRRWCGLHATGGDRICRMTIAPGRGGYNFGLLRVVEETLTAKRVERISP</sequence>
<accession>A0AAN0VGW4</accession>
<dbReference type="Proteomes" id="UP000019438">
    <property type="component" value="Chromosome"/>
</dbReference>
<proteinExistence type="predicted"/>
<dbReference type="KEGG" id="gbh:GbCGDNIH2_2054"/>
<gene>
    <name evidence="1" type="ORF">GbCGDNIH3_2054</name>
</gene>
<organism evidence="1 2">
    <name type="scientific">Granulibacter bethesdensis</name>
    <dbReference type="NCBI Taxonomy" id="364410"/>
    <lineage>
        <taxon>Bacteria</taxon>
        <taxon>Pseudomonadati</taxon>
        <taxon>Pseudomonadota</taxon>
        <taxon>Alphaproteobacteria</taxon>
        <taxon>Acetobacterales</taxon>
        <taxon>Acetobacteraceae</taxon>
        <taxon>Granulibacter</taxon>
    </lineage>
</organism>
<dbReference type="EMBL" id="CP003181">
    <property type="protein sequence ID" value="AHJ63945.1"/>
    <property type="molecule type" value="Genomic_DNA"/>
</dbReference>
<name>A0AAN0VGW4_9PROT</name>